<protein>
    <recommendedName>
        <fullName evidence="5">Aspartyl/Glutamyl-tRNA(Gln) amidotransferase subunit B/E catalytic domain-containing protein</fullName>
    </recommendedName>
</protein>
<evidence type="ECO:0000256" key="1">
    <source>
        <dbReference type="ARBA" id="ARBA00022598"/>
    </source>
</evidence>
<evidence type="ECO:0000256" key="2">
    <source>
        <dbReference type="ARBA" id="ARBA00022741"/>
    </source>
</evidence>
<dbReference type="SUPFAM" id="SSF55261">
    <property type="entry name" value="GAD domain-like"/>
    <property type="match status" value="1"/>
</dbReference>
<proteinExistence type="predicted"/>
<keyword evidence="4" id="KW-0648">Protein biosynthesis</keyword>
<gene>
    <name evidence="6" type="ORF">S01H1_33427</name>
</gene>
<dbReference type="Pfam" id="PF02934">
    <property type="entry name" value="GatB_N"/>
    <property type="match status" value="1"/>
</dbReference>
<dbReference type="GO" id="GO:0070681">
    <property type="term" value="P:glutaminyl-tRNAGln biosynthesis via transamidation"/>
    <property type="evidence" value="ECO:0007669"/>
    <property type="project" value="TreeGrafter"/>
</dbReference>
<dbReference type="GO" id="GO:0050567">
    <property type="term" value="F:glutaminyl-tRNA synthase (glutamine-hydrolyzing) activity"/>
    <property type="evidence" value="ECO:0007669"/>
    <property type="project" value="TreeGrafter"/>
</dbReference>
<dbReference type="GO" id="GO:0005737">
    <property type="term" value="C:cytoplasm"/>
    <property type="evidence" value="ECO:0007669"/>
    <property type="project" value="InterPro"/>
</dbReference>
<dbReference type="GO" id="GO:0005524">
    <property type="term" value="F:ATP binding"/>
    <property type="evidence" value="ECO:0007669"/>
    <property type="project" value="UniProtKB-KW"/>
</dbReference>
<dbReference type="Gene3D" id="3.30.1360.30">
    <property type="entry name" value="GAD-like domain"/>
    <property type="match status" value="1"/>
</dbReference>
<sequence>PDEAAEAAHYLRFLARSSGRVRTGIGAARQDVNVSITGGTRVEIKGVAHIKRIPELTHVEAFRQKALLAIRAILQGRFGKSDKWSINHMDLDFGQLPVDYAPLCTASEAKQRLTAVNLPGFAGLLSHFTQPGKVFANEISDRLKVIACLEKPNMLHSEQRQPVLSDRLLASVRRHLGSEPQDAQILIWGASADIDTAVEAIEERCRLAFDGVPNETRKALRDGTTIFERVLPGPDRMYPDTDSAPIPIENEIIDKKRMQVPVSVRDRLTQLR</sequence>
<accession>X0UYW1</accession>
<dbReference type="InterPro" id="IPR006075">
    <property type="entry name" value="Asn/Gln-tRNA_Trfase_suB/E_cat"/>
</dbReference>
<evidence type="ECO:0000313" key="6">
    <source>
        <dbReference type="EMBL" id="GAG11005.1"/>
    </source>
</evidence>
<evidence type="ECO:0000256" key="4">
    <source>
        <dbReference type="ARBA" id="ARBA00022917"/>
    </source>
</evidence>
<keyword evidence="2" id="KW-0547">Nucleotide-binding</keyword>
<feature type="non-terminal residue" evidence="6">
    <location>
        <position position="1"/>
    </location>
</feature>
<dbReference type="PANTHER" id="PTHR11659:SF2">
    <property type="entry name" value="GLUTAMYL-TRNA(GLN) AMIDOTRANSFERASE SUBUNIT E"/>
    <property type="match status" value="1"/>
</dbReference>
<dbReference type="EMBL" id="BARS01020752">
    <property type="protein sequence ID" value="GAG11005.1"/>
    <property type="molecule type" value="Genomic_DNA"/>
</dbReference>
<dbReference type="GO" id="GO:0004812">
    <property type="term" value="F:aminoacyl-tRNA ligase activity"/>
    <property type="evidence" value="ECO:0007669"/>
    <property type="project" value="InterPro"/>
</dbReference>
<dbReference type="SUPFAM" id="SSF55931">
    <property type="entry name" value="Glutamine synthetase/guanido kinase"/>
    <property type="match status" value="1"/>
</dbReference>
<evidence type="ECO:0000259" key="5">
    <source>
        <dbReference type="Pfam" id="PF02934"/>
    </source>
</evidence>
<dbReference type="AlphaFoldDB" id="X0UYW1"/>
<dbReference type="PANTHER" id="PTHR11659">
    <property type="entry name" value="GLUTAMYL-TRNA GLN AMIDOTRANSFERASE SUBUNIT B MITOCHONDRIAL AND PROKARYOTIC PET112-RELATED"/>
    <property type="match status" value="1"/>
</dbReference>
<feature type="non-terminal residue" evidence="6">
    <location>
        <position position="272"/>
    </location>
</feature>
<feature type="domain" description="Aspartyl/Glutamyl-tRNA(Gln) amidotransferase subunit B/E catalytic" evidence="5">
    <location>
        <begin position="1"/>
        <end position="253"/>
    </location>
</feature>
<comment type="caution">
    <text evidence="6">The sequence shown here is derived from an EMBL/GenBank/DDBJ whole genome shotgun (WGS) entry which is preliminary data.</text>
</comment>
<dbReference type="InterPro" id="IPR017959">
    <property type="entry name" value="Asn/Gln-tRNA_amidoTrfase_suB/E"/>
</dbReference>
<dbReference type="InterPro" id="IPR004115">
    <property type="entry name" value="GAD-like_sf"/>
</dbReference>
<keyword evidence="1" id="KW-0436">Ligase</keyword>
<dbReference type="InterPro" id="IPR014746">
    <property type="entry name" value="Gln_synth/guanido_kin_cat_dom"/>
</dbReference>
<dbReference type="GO" id="GO:0006412">
    <property type="term" value="P:translation"/>
    <property type="evidence" value="ECO:0007669"/>
    <property type="project" value="UniProtKB-KW"/>
</dbReference>
<name>X0UYW1_9ZZZZ</name>
<keyword evidence="3" id="KW-0067">ATP-binding</keyword>
<reference evidence="6" key="1">
    <citation type="journal article" date="2014" name="Front. Microbiol.">
        <title>High frequency of phylogenetically diverse reductive dehalogenase-homologous genes in deep subseafloor sedimentary metagenomes.</title>
        <authorList>
            <person name="Kawai M."/>
            <person name="Futagami T."/>
            <person name="Toyoda A."/>
            <person name="Takaki Y."/>
            <person name="Nishi S."/>
            <person name="Hori S."/>
            <person name="Arai W."/>
            <person name="Tsubouchi T."/>
            <person name="Morono Y."/>
            <person name="Uchiyama I."/>
            <person name="Ito T."/>
            <person name="Fujiyama A."/>
            <person name="Inagaki F."/>
            <person name="Takami H."/>
        </authorList>
    </citation>
    <scope>NUCLEOTIDE SEQUENCE</scope>
    <source>
        <strain evidence="6">Expedition CK06-06</strain>
    </source>
</reference>
<evidence type="ECO:0000256" key="3">
    <source>
        <dbReference type="ARBA" id="ARBA00022840"/>
    </source>
</evidence>
<organism evidence="6">
    <name type="scientific">marine sediment metagenome</name>
    <dbReference type="NCBI Taxonomy" id="412755"/>
    <lineage>
        <taxon>unclassified sequences</taxon>
        <taxon>metagenomes</taxon>
        <taxon>ecological metagenomes</taxon>
    </lineage>
</organism>